<accession>A0A4Z0F636</accession>
<dbReference type="Pfam" id="PF13550">
    <property type="entry name" value="Phage-tail_3"/>
    <property type="match status" value="1"/>
</dbReference>
<evidence type="ECO:0000256" key="1">
    <source>
        <dbReference type="SAM" id="MobiDB-lite"/>
    </source>
</evidence>
<feature type="region of interest" description="Disordered" evidence="1">
    <location>
        <begin position="179"/>
        <end position="198"/>
    </location>
</feature>
<feature type="non-terminal residue" evidence="3">
    <location>
        <position position="1"/>
    </location>
</feature>
<organism evidence="3 4">
    <name type="scientific">Candidatus Macondimonas diazotrophica</name>
    <dbReference type="NCBI Taxonomy" id="2305248"/>
    <lineage>
        <taxon>Bacteria</taxon>
        <taxon>Pseudomonadati</taxon>
        <taxon>Pseudomonadota</taxon>
        <taxon>Gammaproteobacteria</taxon>
        <taxon>Chromatiales</taxon>
        <taxon>Ectothiorhodospiraceae</taxon>
        <taxon>Candidatus Macondimonas</taxon>
    </lineage>
</organism>
<dbReference type="RefSeq" id="WP_135283034.1">
    <property type="nucleotide sequence ID" value="NZ_SRIO01000077.1"/>
</dbReference>
<name>A0A4Z0F636_9GAMM</name>
<feature type="domain" description="Tip attachment protein J" evidence="2">
    <location>
        <begin position="6"/>
        <end position="146"/>
    </location>
</feature>
<dbReference type="InterPro" id="IPR032876">
    <property type="entry name" value="J_dom"/>
</dbReference>
<evidence type="ECO:0000313" key="4">
    <source>
        <dbReference type="Proteomes" id="UP000297890"/>
    </source>
</evidence>
<protein>
    <recommendedName>
        <fullName evidence="2">Tip attachment protein J domain-containing protein</fullName>
    </recommendedName>
</protein>
<dbReference type="AlphaFoldDB" id="A0A4Z0F636"/>
<dbReference type="Proteomes" id="UP000297890">
    <property type="component" value="Unassembled WGS sequence"/>
</dbReference>
<reference evidence="3 4" key="1">
    <citation type="journal article" date="2019" name="ISME J.">
        <title>Candidatus Macondimonas diazotrophica, a novel gammaproteobacterial genus dominating crude-oil-contaminated coastal sediments.</title>
        <authorList>
            <person name="Karthikeyan S."/>
            <person name="Konstantinidis K."/>
        </authorList>
    </citation>
    <scope>NUCLEOTIDE SEQUENCE [LARGE SCALE GENOMIC DNA]</scope>
    <source>
        <strain evidence="3 4">KTK01</strain>
    </source>
</reference>
<feature type="non-terminal residue" evidence="3">
    <location>
        <position position="230"/>
    </location>
</feature>
<sequence length="230" mass="24399">DYSGLSPWEILRSLLDTANARPVWRAGKLYAVVDSQGAASLLITPRSAQSITITRSNRPKTIDSVAVEYTDALTGAPANYRFVPPGGTANNVQTLSLPFCRDDATAQSIARYSYNALYRQGAIARVDIADEGNALAPLDRVLFAAPEYGEAIACGVLYPGDDWTASAPAGSSPCVVYVRDSDGSPDGPHQASIGPDGKIYAASSTPSVDLPTHGAEWAAWSREPKRWAIA</sequence>
<evidence type="ECO:0000313" key="3">
    <source>
        <dbReference type="EMBL" id="TFZ80019.1"/>
    </source>
</evidence>
<gene>
    <name evidence="3" type="ORF">E4680_13945</name>
</gene>
<dbReference type="EMBL" id="SRIO01000077">
    <property type="protein sequence ID" value="TFZ80019.1"/>
    <property type="molecule type" value="Genomic_DNA"/>
</dbReference>
<comment type="caution">
    <text evidence="3">The sequence shown here is derived from an EMBL/GenBank/DDBJ whole genome shotgun (WGS) entry which is preliminary data.</text>
</comment>
<keyword evidence="4" id="KW-1185">Reference proteome</keyword>
<evidence type="ECO:0000259" key="2">
    <source>
        <dbReference type="Pfam" id="PF13550"/>
    </source>
</evidence>
<proteinExistence type="predicted"/>